<feature type="region of interest" description="Disordered" evidence="1">
    <location>
        <begin position="1"/>
        <end position="165"/>
    </location>
</feature>
<organism evidence="2 3">
    <name type="scientific">Mycolicibacterium obuense</name>
    <dbReference type="NCBI Taxonomy" id="1807"/>
    <lineage>
        <taxon>Bacteria</taxon>
        <taxon>Bacillati</taxon>
        <taxon>Actinomycetota</taxon>
        <taxon>Actinomycetes</taxon>
        <taxon>Mycobacteriales</taxon>
        <taxon>Mycobacteriaceae</taxon>
        <taxon>Mycolicibacterium</taxon>
    </lineage>
</organism>
<evidence type="ECO:0000313" key="2">
    <source>
        <dbReference type="EMBL" id="KMO72508.1"/>
    </source>
</evidence>
<name>A0A0J6VSP8_9MYCO</name>
<dbReference type="AlphaFoldDB" id="A0A0J6VSP8"/>
<protein>
    <submittedName>
        <fullName evidence="2">Uncharacterized protein</fullName>
    </submittedName>
</protein>
<sequence length="213" mass="23962">MAVVSPNRDLMQCRTAPRGDPAPLGSERNPESEEPESPCVESGVENRCHPMSPVVEGRGRRPPRRRQRTVRRGRRWRTPAPRRRATAPRRRMPSPPGTFRRTPVRRWRGRTGRCLPAGPAGRWRGRRRWPVPAGTRPRPTRLRHRRCGTQAEDGSADPCGHRSARDERSRLHRLLLSLELPDASARVGTEFGRGLGEHCGPADARGMAGSRTP</sequence>
<evidence type="ECO:0000313" key="3">
    <source>
        <dbReference type="Proteomes" id="UP000036313"/>
    </source>
</evidence>
<comment type="caution">
    <text evidence="2">The sequence shown here is derived from an EMBL/GenBank/DDBJ whole genome shotgun (WGS) entry which is preliminary data.</text>
</comment>
<dbReference type="EMBL" id="JYNU01000030">
    <property type="protein sequence ID" value="KMO72508.1"/>
    <property type="molecule type" value="Genomic_DNA"/>
</dbReference>
<dbReference type="Proteomes" id="UP000036313">
    <property type="component" value="Unassembled WGS sequence"/>
</dbReference>
<feature type="compositionally biased region" description="Basic residues" evidence="1">
    <location>
        <begin position="60"/>
        <end position="92"/>
    </location>
</feature>
<accession>A0A0J6VSP8</accession>
<feature type="compositionally biased region" description="Low complexity" evidence="1">
    <location>
        <begin position="112"/>
        <end position="122"/>
    </location>
</feature>
<feature type="compositionally biased region" description="Basic residues" evidence="1">
    <location>
        <begin position="138"/>
        <end position="147"/>
    </location>
</feature>
<evidence type="ECO:0000256" key="1">
    <source>
        <dbReference type="SAM" id="MobiDB-lite"/>
    </source>
</evidence>
<feature type="compositionally biased region" description="Basic residues" evidence="1">
    <location>
        <begin position="102"/>
        <end position="111"/>
    </location>
</feature>
<reference evidence="2 3" key="1">
    <citation type="journal article" date="2015" name="Genome Biol. Evol.">
        <title>Characterization of Three Mycobacterium spp. with Potential Use in Bioremediation by Genome Sequencing and Comparative Genomics.</title>
        <authorList>
            <person name="Das S."/>
            <person name="Pettersson B.M."/>
            <person name="Behra P.R."/>
            <person name="Ramesh M."/>
            <person name="Dasgupta S."/>
            <person name="Bhattacharya A."/>
            <person name="Kirsebom L.A."/>
        </authorList>
    </citation>
    <scope>NUCLEOTIDE SEQUENCE [LARGE SCALE GENOMIC DNA]</scope>
    <source>
        <strain evidence="2 3">DSM 44075</strain>
    </source>
</reference>
<gene>
    <name evidence="2" type="ORF">MOBUDSM44075_04023</name>
</gene>
<proteinExistence type="predicted"/>
<dbReference type="PATRIC" id="fig|1807.14.peg.4049"/>
<feature type="region of interest" description="Disordered" evidence="1">
    <location>
        <begin position="192"/>
        <end position="213"/>
    </location>
</feature>